<evidence type="ECO:0008006" key="3">
    <source>
        <dbReference type="Google" id="ProtNLM"/>
    </source>
</evidence>
<evidence type="ECO:0000313" key="1">
    <source>
        <dbReference type="EMBL" id="EJW86531.1"/>
    </source>
</evidence>
<dbReference type="AlphaFoldDB" id="J9EVE3"/>
<proteinExistence type="predicted"/>
<organism evidence="1 2">
    <name type="scientific">Wuchereria bancrofti</name>
    <dbReference type="NCBI Taxonomy" id="6293"/>
    <lineage>
        <taxon>Eukaryota</taxon>
        <taxon>Metazoa</taxon>
        <taxon>Ecdysozoa</taxon>
        <taxon>Nematoda</taxon>
        <taxon>Chromadorea</taxon>
        <taxon>Rhabditida</taxon>
        <taxon>Spirurina</taxon>
        <taxon>Spiruromorpha</taxon>
        <taxon>Filarioidea</taxon>
        <taxon>Onchocercidae</taxon>
        <taxon>Wuchereria</taxon>
    </lineage>
</organism>
<protein>
    <recommendedName>
        <fullName evidence="3">SLC12A transporter C-terminal domain-containing protein</fullName>
    </recommendedName>
</protein>
<reference evidence="2" key="1">
    <citation type="submission" date="2012-08" db="EMBL/GenBank/DDBJ databases">
        <title>The Genome Sequence of Wuchereria bancrofti.</title>
        <authorList>
            <person name="Nutman T.B."/>
            <person name="Fink D.L."/>
            <person name="Russ C."/>
            <person name="Young S."/>
            <person name="Zeng Q."/>
            <person name="Koehrsen M."/>
            <person name="Alvarado L."/>
            <person name="Berlin A."/>
            <person name="Chapman S.B."/>
            <person name="Chen Z."/>
            <person name="Freedman E."/>
            <person name="Gellesch M."/>
            <person name="Goldberg J."/>
            <person name="Griggs A."/>
            <person name="Gujja S."/>
            <person name="Heilman E.R."/>
            <person name="Heiman D."/>
            <person name="Hepburn T."/>
            <person name="Howarth C."/>
            <person name="Jen D."/>
            <person name="Larson L."/>
            <person name="Lewis B."/>
            <person name="Mehta T."/>
            <person name="Park D."/>
            <person name="Pearson M."/>
            <person name="Roberts A."/>
            <person name="Saif S."/>
            <person name="Shea T."/>
            <person name="Shenoy N."/>
            <person name="Sisk P."/>
            <person name="Stolte C."/>
            <person name="Sykes S."/>
            <person name="Walk T."/>
            <person name="White J."/>
            <person name="Yandava C."/>
            <person name="Haas B."/>
            <person name="Henn M.R."/>
            <person name="Nusbaum C."/>
            <person name="Birren B."/>
        </authorList>
    </citation>
    <scope>NUCLEOTIDE SEQUENCE [LARGE SCALE GENOMIC DNA]</scope>
    <source>
        <strain evidence="2">NA</strain>
    </source>
</reference>
<gene>
    <name evidence="1" type="ORF">WUBG_02556</name>
</gene>
<name>J9EVE3_WUCBA</name>
<dbReference type="EMBL" id="ADBV01000693">
    <property type="protein sequence ID" value="EJW86531.1"/>
    <property type="molecule type" value="Genomic_DNA"/>
</dbReference>
<dbReference type="Proteomes" id="UP000004810">
    <property type="component" value="Unassembled WGS sequence"/>
</dbReference>
<sequence length="113" mass="13124">MRRLFLRPDGMPAQNAIDSGFHGLMTTSIRGNSQMKMSEQQQRARQLNKEILRRSSDAVLVLMNMPEPPVHLERFWKYLNFLNDMSNELKKVLFVRGVDVQSNIDPETSTMKD</sequence>
<accession>J9EVE3</accession>
<comment type="caution">
    <text evidence="1">The sequence shown here is derived from an EMBL/GenBank/DDBJ whole genome shotgun (WGS) entry which is preliminary data.</text>
</comment>
<evidence type="ECO:0000313" key="2">
    <source>
        <dbReference type="Proteomes" id="UP000004810"/>
    </source>
</evidence>